<dbReference type="PANTHER" id="PTHR47623">
    <property type="entry name" value="OS09G0287300 PROTEIN"/>
    <property type="match status" value="1"/>
</dbReference>
<dbReference type="Pfam" id="PF00300">
    <property type="entry name" value="His_Phos_1"/>
    <property type="match status" value="1"/>
</dbReference>
<organism evidence="1 2">
    <name type="scientific">Microvirga terricola</name>
    <dbReference type="NCBI Taxonomy" id="2719797"/>
    <lineage>
        <taxon>Bacteria</taxon>
        <taxon>Pseudomonadati</taxon>
        <taxon>Pseudomonadota</taxon>
        <taxon>Alphaproteobacteria</taxon>
        <taxon>Hyphomicrobiales</taxon>
        <taxon>Methylobacteriaceae</taxon>
        <taxon>Microvirga</taxon>
    </lineage>
</organism>
<proteinExistence type="predicted"/>
<keyword evidence="2" id="KW-1185">Reference proteome</keyword>
<dbReference type="InterPro" id="IPR013078">
    <property type="entry name" value="His_Pase_superF_clade-1"/>
</dbReference>
<dbReference type="PANTHER" id="PTHR47623:SF1">
    <property type="entry name" value="OS09G0287300 PROTEIN"/>
    <property type="match status" value="1"/>
</dbReference>
<dbReference type="Gene3D" id="3.40.50.1240">
    <property type="entry name" value="Phosphoglycerate mutase-like"/>
    <property type="match status" value="1"/>
</dbReference>
<accession>A0ABX0VCY3</accession>
<dbReference type="SUPFAM" id="SSF53254">
    <property type="entry name" value="Phosphoglycerate mutase-like"/>
    <property type="match status" value="1"/>
</dbReference>
<protein>
    <submittedName>
        <fullName evidence="1">Histidine phosphatase family protein</fullName>
    </submittedName>
</protein>
<dbReference type="InterPro" id="IPR029033">
    <property type="entry name" value="His_PPase_superfam"/>
</dbReference>
<comment type="caution">
    <text evidence="1">The sequence shown here is derived from an EMBL/GenBank/DDBJ whole genome shotgun (WGS) entry which is preliminary data.</text>
</comment>
<evidence type="ECO:0000313" key="2">
    <source>
        <dbReference type="Proteomes" id="UP000707352"/>
    </source>
</evidence>
<sequence>MRRLLLLRHAKSDRPPGLLDFDRPLARRGQEAATLMGKYLKHEKLRPDLVLLSPSKRTEQTWTFVEPHVGGEPEIRRERRIYEAPVATLLKVLHAVEPEFHDVLMIGHNPGFEDLATFLIGHGERDNVHRIALKYPTAGLAVIDFAHGKWAEIGARQGRLERFVTPKSLGSDEDD</sequence>
<gene>
    <name evidence="1" type="ORF">HB375_07850</name>
</gene>
<dbReference type="SMART" id="SM00855">
    <property type="entry name" value="PGAM"/>
    <property type="match status" value="1"/>
</dbReference>
<name>A0ABX0VCY3_9HYPH</name>
<evidence type="ECO:0000313" key="1">
    <source>
        <dbReference type="EMBL" id="NIX76530.1"/>
    </source>
</evidence>
<dbReference type="CDD" id="cd07067">
    <property type="entry name" value="HP_PGM_like"/>
    <property type="match status" value="1"/>
</dbReference>
<dbReference type="Proteomes" id="UP000707352">
    <property type="component" value="Unassembled WGS sequence"/>
</dbReference>
<dbReference type="EMBL" id="JAATJS010000002">
    <property type="protein sequence ID" value="NIX76530.1"/>
    <property type="molecule type" value="Genomic_DNA"/>
</dbReference>
<reference evidence="1 2" key="1">
    <citation type="submission" date="2020-03" db="EMBL/GenBank/DDBJ databases">
        <title>The genome sequence of Microvirga sp. c23x22.</title>
        <authorList>
            <person name="Zhang X."/>
        </authorList>
    </citation>
    <scope>NUCLEOTIDE SEQUENCE [LARGE SCALE GENOMIC DNA]</scope>
    <source>
        <strain evidence="2">c23x22</strain>
    </source>
</reference>